<name>A0A5N5LHX7_PANHP</name>
<protein>
    <submittedName>
        <fullName evidence="1">Uncharacterized protein</fullName>
    </submittedName>
</protein>
<keyword evidence="2" id="KW-1185">Reference proteome</keyword>
<accession>A0A5N5LHX7</accession>
<reference evidence="1 2" key="1">
    <citation type="submission" date="2019-06" db="EMBL/GenBank/DDBJ databases">
        <title>A chromosome-scale genome assembly of the striped catfish, Pangasianodon hypophthalmus.</title>
        <authorList>
            <person name="Wen M."/>
            <person name="Zahm M."/>
            <person name="Roques C."/>
            <person name="Cabau C."/>
            <person name="Klopp C."/>
            <person name="Donnadieu C."/>
            <person name="Jouanno E."/>
            <person name="Avarre J.-C."/>
            <person name="Campet M."/>
            <person name="Ha T.T.T."/>
            <person name="Dugue R."/>
            <person name="Lampietro C."/>
            <person name="Louis A."/>
            <person name="Herpin A."/>
            <person name="Echchiki A."/>
            <person name="Berthelot C."/>
            <person name="Parey E."/>
            <person name="Roest-Crollius H."/>
            <person name="Braasch I."/>
            <person name="Postlethwait J."/>
            <person name="Bobe J."/>
            <person name="Montfort J."/>
            <person name="Bouchez O."/>
            <person name="Begum T."/>
            <person name="Schartl M."/>
            <person name="Guiguen Y."/>
        </authorList>
    </citation>
    <scope>NUCLEOTIDE SEQUENCE [LARGE SCALE GENOMIC DNA]</scope>
    <source>
        <strain evidence="1 2">Indonesia</strain>
        <tissue evidence="1">Blood</tissue>
    </source>
</reference>
<gene>
    <name evidence="1" type="ORF">PHYPO_G00090120</name>
</gene>
<evidence type="ECO:0000313" key="1">
    <source>
        <dbReference type="EMBL" id="KAB5542303.1"/>
    </source>
</evidence>
<dbReference type="AlphaFoldDB" id="A0A5N5LHX7"/>
<comment type="caution">
    <text evidence="1">The sequence shown here is derived from an EMBL/GenBank/DDBJ whole genome shotgun (WGS) entry which is preliminary data.</text>
</comment>
<organism evidence="1 2">
    <name type="scientific">Pangasianodon hypophthalmus</name>
    <name type="common">Striped catfish</name>
    <name type="synonym">Helicophagus hypophthalmus</name>
    <dbReference type="NCBI Taxonomy" id="310915"/>
    <lineage>
        <taxon>Eukaryota</taxon>
        <taxon>Metazoa</taxon>
        <taxon>Chordata</taxon>
        <taxon>Craniata</taxon>
        <taxon>Vertebrata</taxon>
        <taxon>Euteleostomi</taxon>
        <taxon>Actinopterygii</taxon>
        <taxon>Neopterygii</taxon>
        <taxon>Teleostei</taxon>
        <taxon>Ostariophysi</taxon>
        <taxon>Siluriformes</taxon>
        <taxon>Pangasiidae</taxon>
        <taxon>Pangasianodon</taxon>
    </lineage>
</organism>
<sequence>MLIARATFGRSERLYSSCRRARSSAVAPFAARARGFFPTSLVPLCVFFLPSFLGCEGWKLEESELLCCGFFSPGLLGRGSGCEAGEPGEPDARMRRAAALSPEHLSACWSEHDRRLVQMPMPDFAASEQR</sequence>
<dbReference type="Proteomes" id="UP000327468">
    <property type="component" value="Chromosome 18"/>
</dbReference>
<evidence type="ECO:0000313" key="2">
    <source>
        <dbReference type="Proteomes" id="UP000327468"/>
    </source>
</evidence>
<proteinExistence type="predicted"/>
<dbReference type="EMBL" id="VFJC01000019">
    <property type="protein sequence ID" value="KAB5542303.1"/>
    <property type="molecule type" value="Genomic_DNA"/>
</dbReference>